<dbReference type="GO" id="GO:0005975">
    <property type="term" value="P:carbohydrate metabolic process"/>
    <property type="evidence" value="ECO:0007669"/>
    <property type="project" value="UniProtKB-ARBA"/>
</dbReference>
<accession>A0AAW8FII4</accession>
<protein>
    <recommendedName>
        <fullName evidence="4">CARDB domain-containing protein</fullName>
    </recommendedName>
</protein>
<dbReference type="Proteomes" id="UP001234216">
    <property type="component" value="Unassembled WGS sequence"/>
</dbReference>
<dbReference type="InterPro" id="IPR013783">
    <property type="entry name" value="Ig-like_fold"/>
</dbReference>
<reference evidence="2" key="1">
    <citation type="submission" date="2023-07" db="EMBL/GenBank/DDBJ databases">
        <title>Comparative genomics of wheat-associated soil bacteria to identify genetic determinants of phenazine resistance.</title>
        <authorList>
            <person name="Mouncey N."/>
        </authorList>
    </citation>
    <scope>NUCLEOTIDE SEQUENCE</scope>
    <source>
        <strain evidence="2">V4I22</strain>
    </source>
</reference>
<dbReference type="EMBL" id="JAUSZV010000005">
    <property type="protein sequence ID" value="MDQ0909090.1"/>
    <property type="molecule type" value="Genomic_DNA"/>
</dbReference>
<dbReference type="AlphaFoldDB" id="A0AAW8FII4"/>
<gene>
    <name evidence="2" type="ORF">QFZ22_005075</name>
</gene>
<dbReference type="RefSeq" id="WP_306978697.1">
    <property type="nucleotide sequence ID" value="NZ_JAUSZV010000005.1"/>
</dbReference>
<name>A0AAW8FII4_9ACTN</name>
<organism evidence="2 3">
    <name type="scientific">Streptomyces canus</name>
    <dbReference type="NCBI Taxonomy" id="58343"/>
    <lineage>
        <taxon>Bacteria</taxon>
        <taxon>Bacillati</taxon>
        <taxon>Actinomycetota</taxon>
        <taxon>Actinomycetes</taxon>
        <taxon>Kitasatosporales</taxon>
        <taxon>Streptomycetaceae</taxon>
        <taxon>Streptomyces</taxon>
        <taxon>Streptomyces aurantiacus group</taxon>
    </lineage>
</organism>
<keyword evidence="1" id="KW-0732">Signal</keyword>
<evidence type="ECO:0000313" key="3">
    <source>
        <dbReference type="Proteomes" id="UP001234216"/>
    </source>
</evidence>
<sequence>MSSVSVGRVMRRGACAGVVGALVVAGLGSGVAFADDTAQSDGLEIQAPYEQAVVVAPADGGAAQYRSMALGLQHYNSDFTVTDGRLTVDASGLAGVAEIAWPGTCVPDDAGTVAVCETGDVPTRYSPQVQLKVRAVAGAAVGAQGAIEYSATATGGPDGTLTAPEYSAETFVTVGSGPDLGVSAPQDVTGVAPGTDLTVPFSVTNTGNETAHGFTVKLWATYGLDVTTRYPQCTYTGPDDADAQYPAMTYVTCSFDTDVAPGAGVELPAPLRLAVTDHALYERFDYEVEPGGDVTDLDTSDNGRAWHIDADNTADFAVHGTEVSGAQGDTVAAGFRFVNRGPAWVADVASGDPVPAIDYYLPPGTTATSVPSTCRTARSSADDPAVPHYVCTLPTWTKPDLKVDFPFRLRVDQVVPDAEGRVVVRPYDGSASFAFDPKTRNNSAKVVVNPSA</sequence>
<evidence type="ECO:0000313" key="2">
    <source>
        <dbReference type="EMBL" id="MDQ0909090.1"/>
    </source>
</evidence>
<evidence type="ECO:0000256" key="1">
    <source>
        <dbReference type="SAM" id="SignalP"/>
    </source>
</evidence>
<feature type="chain" id="PRO_5043868961" description="CARDB domain-containing protein" evidence="1">
    <location>
        <begin position="35"/>
        <end position="452"/>
    </location>
</feature>
<evidence type="ECO:0008006" key="4">
    <source>
        <dbReference type="Google" id="ProtNLM"/>
    </source>
</evidence>
<feature type="signal peptide" evidence="1">
    <location>
        <begin position="1"/>
        <end position="34"/>
    </location>
</feature>
<proteinExistence type="predicted"/>
<comment type="caution">
    <text evidence="2">The sequence shown here is derived from an EMBL/GenBank/DDBJ whole genome shotgun (WGS) entry which is preliminary data.</text>
</comment>
<dbReference type="Gene3D" id="2.60.40.10">
    <property type="entry name" value="Immunoglobulins"/>
    <property type="match status" value="1"/>
</dbReference>